<dbReference type="InterPro" id="IPR028427">
    <property type="entry name" value="Met_Sox_Rdtase_MsrB"/>
</dbReference>
<dbReference type="PROSITE" id="PS51318">
    <property type="entry name" value="TAT"/>
    <property type="match status" value="1"/>
</dbReference>
<sequence length="186" mass="20761">MSETRGMNRRQWLSTVGLAAPLLWLSGCGRQANSSANAMASTGQPFEALELSEAQWREILSPEAFRVLRDEGTERSGSSPLDKIYEPGFYVCAGCNLSLFSSEHKYDSGTGWPSFWQPIDDRHIGTKRDYKLIWPRTEYHCARCGGHQGHVFDDGPRPTGQRWCNNGVALRFIPDGEPLPALRTSA</sequence>
<evidence type="ECO:0000256" key="1">
    <source>
        <dbReference type="ARBA" id="ARBA00012499"/>
    </source>
</evidence>
<dbReference type="Pfam" id="PF01641">
    <property type="entry name" value="SelR"/>
    <property type="match status" value="1"/>
</dbReference>
<accession>A0A0K0XTG3</accession>
<dbReference type="STRING" id="1579979.WM2015_530"/>
<evidence type="ECO:0000313" key="5">
    <source>
        <dbReference type="EMBL" id="AKS40912.1"/>
    </source>
</evidence>
<dbReference type="NCBIfam" id="TIGR00357">
    <property type="entry name" value="peptide-methionine (R)-S-oxide reductase MsrB"/>
    <property type="match status" value="1"/>
</dbReference>
<proteinExistence type="predicted"/>
<dbReference type="EC" id="1.8.4.12" evidence="1"/>
<dbReference type="GO" id="GO:0005737">
    <property type="term" value="C:cytoplasm"/>
    <property type="evidence" value="ECO:0007669"/>
    <property type="project" value="TreeGrafter"/>
</dbReference>
<organism evidence="5 6">
    <name type="scientific">Wenzhouxiangella marina</name>
    <dbReference type="NCBI Taxonomy" id="1579979"/>
    <lineage>
        <taxon>Bacteria</taxon>
        <taxon>Pseudomonadati</taxon>
        <taxon>Pseudomonadota</taxon>
        <taxon>Gammaproteobacteria</taxon>
        <taxon>Chromatiales</taxon>
        <taxon>Wenzhouxiangellaceae</taxon>
        <taxon>Wenzhouxiangella</taxon>
    </lineage>
</organism>
<dbReference type="PROSITE" id="PS51257">
    <property type="entry name" value="PROKAR_LIPOPROTEIN"/>
    <property type="match status" value="1"/>
</dbReference>
<keyword evidence="6" id="KW-1185">Reference proteome</keyword>
<dbReference type="GO" id="GO:0006979">
    <property type="term" value="P:response to oxidative stress"/>
    <property type="evidence" value="ECO:0007669"/>
    <property type="project" value="InterPro"/>
</dbReference>
<dbReference type="PROSITE" id="PS51790">
    <property type="entry name" value="MSRB"/>
    <property type="match status" value="1"/>
</dbReference>
<keyword evidence="2" id="KW-0560">Oxidoreductase</keyword>
<dbReference type="GO" id="GO:0030091">
    <property type="term" value="P:protein repair"/>
    <property type="evidence" value="ECO:0007669"/>
    <property type="project" value="InterPro"/>
</dbReference>
<dbReference type="PANTHER" id="PTHR10173:SF57">
    <property type="entry name" value="PEPTIDE-METHIONINE (R)-S-OXIDE REDUCTASE"/>
    <property type="match status" value="1"/>
</dbReference>
<dbReference type="RefSeq" id="WP_211260954.1">
    <property type="nucleotide sequence ID" value="NZ_JACHIC010000003.1"/>
</dbReference>
<gene>
    <name evidence="5" type="ORF">WM2015_530</name>
</gene>
<reference evidence="5 6" key="1">
    <citation type="submission" date="2015-07" db="EMBL/GenBank/DDBJ databases">
        <authorList>
            <person name="Noorani M."/>
        </authorList>
    </citation>
    <scope>NUCLEOTIDE SEQUENCE [LARGE SCALE GENOMIC DNA]</scope>
    <source>
        <strain evidence="5 6">KCTC 42284</strain>
    </source>
</reference>
<dbReference type="EMBL" id="CP012154">
    <property type="protein sequence ID" value="AKS40912.1"/>
    <property type="molecule type" value="Genomic_DNA"/>
</dbReference>
<evidence type="ECO:0000313" key="6">
    <source>
        <dbReference type="Proteomes" id="UP000066624"/>
    </source>
</evidence>
<dbReference type="PANTHER" id="PTHR10173">
    <property type="entry name" value="METHIONINE SULFOXIDE REDUCTASE"/>
    <property type="match status" value="1"/>
</dbReference>
<evidence type="ECO:0000256" key="3">
    <source>
        <dbReference type="ARBA" id="ARBA00048488"/>
    </source>
</evidence>
<feature type="domain" description="MsrB" evidence="4">
    <location>
        <begin position="53"/>
        <end position="175"/>
    </location>
</feature>
<dbReference type="Proteomes" id="UP000066624">
    <property type="component" value="Chromosome"/>
</dbReference>
<evidence type="ECO:0000259" key="4">
    <source>
        <dbReference type="PROSITE" id="PS51790"/>
    </source>
</evidence>
<dbReference type="KEGG" id="wma:WM2015_530"/>
<evidence type="ECO:0000256" key="2">
    <source>
        <dbReference type="ARBA" id="ARBA00023002"/>
    </source>
</evidence>
<dbReference type="GO" id="GO:0033743">
    <property type="term" value="F:peptide-methionine (R)-S-oxide reductase activity"/>
    <property type="evidence" value="ECO:0007669"/>
    <property type="project" value="UniProtKB-EC"/>
</dbReference>
<name>A0A0K0XTG3_9GAMM</name>
<dbReference type="SUPFAM" id="SSF51316">
    <property type="entry name" value="Mss4-like"/>
    <property type="match status" value="1"/>
</dbReference>
<dbReference type="AlphaFoldDB" id="A0A0K0XTG3"/>
<protein>
    <recommendedName>
        <fullName evidence="1">peptide-methionine (R)-S-oxide reductase</fullName>
        <ecNumber evidence="1">1.8.4.12</ecNumber>
    </recommendedName>
</protein>
<dbReference type="Gene3D" id="2.170.150.20">
    <property type="entry name" value="Peptide methionine sulfoxide reductase"/>
    <property type="match status" value="1"/>
</dbReference>
<dbReference type="PATRIC" id="fig|1579979.3.peg.535"/>
<dbReference type="InterPro" id="IPR006311">
    <property type="entry name" value="TAT_signal"/>
</dbReference>
<comment type="catalytic activity">
    <reaction evidence="3">
        <text>L-methionyl-[protein] + [thioredoxin]-disulfide + H2O = L-methionyl-(R)-S-oxide-[protein] + [thioredoxin]-dithiol</text>
        <dbReference type="Rhea" id="RHEA:24164"/>
        <dbReference type="Rhea" id="RHEA-COMP:10698"/>
        <dbReference type="Rhea" id="RHEA-COMP:10700"/>
        <dbReference type="Rhea" id="RHEA-COMP:12313"/>
        <dbReference type="Rhea" id="RHEA-COMP:12314"/>
        <dbReference type="ChEBI" id="CHEBI:15377"/>
        <dbReference type="ChEBI" id="CHEBI:16044"/>
        <dbReference type="ChEBI" id="CHEBI:29950"/>
        <dbReference type="ChEBI" id="CHEBI:45764"/>
        <dbReference type="ChEBI" id="CHEBI:50058"/>
        <dbReference type="EC" id="1.8.4.12"/>
    </reaction>
</comment>
<dbReference type="InterPro" id="IPR002579">
    <property type="entry name" value="Met_Sox_Rdtase_MsrB_dom"/>
</dbReference>
<dbReference type="InterPro" id="IPR011057">
    <property type="entry name" value="Mss4-like_sf"/>
</dbReference>